<sequence length="296" mass="33614">MVLYKLEDFDSDYRNSFDDNDIKGFDVYTDVNNENVGTVKNILVDEAGHFRYFVVDTGFWIFGKEVLLPVGRARIDQSARRIVASGLTKEQVEALPEFSDDLRVDYDYEERVRGVYRPQAVESTAPLDAPTATTAGAVAPRMDSTEYNRDTYDYQYDADLYDMNRQDQQSLKLYEERLVANKTRRKAGEVSVGKKVETETAQVSIPVEKEKVVVERTTPTNTKAVASPGTDAFREGEVARVELHEEAADVQKEAFVREEVKVKKVTEQDTVNAQETIRKEELDLGKSGNLDVDNRR</sequence>
<dbReference type="Gene3D" id="3.90.50.10">
    <property type="entry name" value="Photosynthetic Reaction Center, subunit H, domain 2"/>
    <property type="match status" value="1"/>
</dbReference>
<dbReference type="InterPro" id="IPR014747">
    <property type="entry name" value="Bac_photo_RC_H_C"/>
</dbReference>
<dbReference type="PANTHER" id="PTHR38463:SF1">
    <property type="entry name" value="STRESS RESPONSE PROTEIN YSNF"/>
    <property type="match status" value="1"/>
</dbReference>
<feature type="region of interest" description="Disordered" evidence="1">
    <location>
        <begin position="266"/>
        <end position="296"/>
    </location>
</feature>
<name>A0ABR9UYV4_9CHRO</name>
<feature type="domain" description="PRC-barrel" evidence="2">
    <location>
        <begin position="16"/>
        <end position="85"/>
    </location>
</feature>
<evidence type="ECO:0000259" key="2">
    <source>
        <dbReference type="Pfam" id="PF05239"/>
    </source>
</evidence>
<evidence type="ECO:0000259" key="3">
    <source>
        <dbReference type="Pfam" id="PF09557"/>
    </source>
</evidence>
<dbReference type="Pfam" id="PF05239">
    <property type="entry name" value="PRC"/>
    <property type="match status" value="1"/>
</dbReference>
<dbReference type="InterPro" id="IPR011033">
    <property type="entry name" value="PRC_barrel-like_sf"/>
</dbReference>
<evidence type="ECO:0000313" key="4">
    <source>
        <dbReference type="EMBL" id="MBE9193466.1"/>
    </source>
</evidence>
<dbReference type="Pfam" id="PF09557">
    <property type="entry name" value="DUF2382"/>
    <property type="match status" value="1"/>
</dbReference>
<evidence type="ECO:0000256" key="1">
    <source>
        <dbReference type="SAM" id="MobiDB-lite"/>
    </source>
</evidence>
<protein>
    <submittedName>
        <fullName evidence="4">DUF2382 domain-containing protein</fullName>
    </submittedName>
</protein>
<gene>
    <name evidence="4" type="ORF">IQ230_24635</name>
</gene>
<evidence type="ECO:0000313" key="5">
    <source>
        <dbReference type="Proteomes" id="UP000651156"/>
    </source>
</evidence>
<comment type="caution">
    <text evidence="4">The sequence shown here is derived from an EMBL/GenBank/DDBJ whole genome shotgun (WGS) entry which is preliminary data.</text>
</comment>
<accession>A0ABR9UYV4</accession>
<dbReference type="PANTHER" id="PTHR38463">
    <property type="entry name" value="STRESS RESPONSE PROTEIN YSNF"/>
    <property type="match status" value="1"/>
</dbReference>
<dbReference type="InterPro" id="IPR019060">
    <property type="entry name" value="DUF2382"/>
</dbReference>
<dbReference type="InterPro" id="IPR027275">
    <property type="entry name" value="PRC-brl_dom"/>
</dbReference>
<keyword evidence="5" id="KW-1185">Reference proteome</keyword>
<dbReference type="SUPFAM" id="SSF50346">
    <property type="entry name" value="PRC-barrel domain"/>
    <property type="match status" value="1"/>
</dbReference>
<proteinExistence type="predicted"/>
<dbReference type="RefSeq" id="WP_193934851.1">
    <property type="nucleotide sequence ID" value="NZ_CAWPMZ010000147.1"/>
</dbReference>
<dbReference type="InterPro" id="IPR052967">
    <property type="entry name" value="Stress_Response_Assoc"/>
</dbReference>
<organism evidence="4 5">
    <name type="scientific">Gloeocapsopsis crepidinum LEGE 06123</name>
    <dbReference type="NCBI Taxonomy" id="588587"/>
    <lineage>
        <taxon>Bacteria</taxon>
        <taxon>Bacillati</taxon>
        <taxon>Cyanobacteriota</taxon>
        <taxon>Cyanophyceae</taxon>
        <taxon>Oscillatoriophycideae</taxon>
        <taxon>Chroococcales</taxon>
        <taxon>Chroococcaceae</taxon>
        <taxon>Gloeocapsopsis</taxon>
    </lineage>
</organism>
<feature type="domain" description="DUF2382" evidence="3">
    <location>
        <begin position="171"/>
        <end position="283"/>
    </location>
</feature>
<dbReference type="NCBIfam" id="TIGR02271">
    <property type="entry name" value="YsnF/AvaK domain"/>
    <property type="match status" value="1"/>
</dbReference>
<dbReference type="Proteomes" id="UP000651156">
    <property type="component" value="Unassembled WGS sequence"/>
</dbReference>
<dbReference type="EMBL" id="JADEWN010000097">
    <property type="protein sequence ID" value="MBE9193466.1"/>
    <property type="molecule type" value="Genomic_DNA"/>
</dbReference>
<reference evidence="4 5" key="1">
    <citation type="submission" date="2020-10" db="EMBL/GenBank/DDBJ databases">
        <authorList>
            <person name="Castelo-Branco R."/>
            <person name="Eusebio N."/>
            <person name="Adriana R."/>
            <person name="Vieira A."/>
            <person name="Brugerolle De Fraissinette N."/>
            <person name="Rezende De Castro R."/>
            <person name="Schneider M.P."/>
            <person name="Vasconcelos V."/>
            <person name="Leao P.N."/>
        </authorList>
    </citation>
    <scope>NUCLEOTIDE SEQUENCE [LARGE SCALE GENOMIC DNA]</scope>
    <source>
        <strain evidence="4 5">LEGE 06123</strain>
    </source>
</reference>